<sequence>MQFIRVPTLSAVSLLTALAASPIQAQARPDTLALSCEEAAALVTKNGAIVLGTGPNIYDRYVSQIRYCSGAEQLKAEWVKTRDNPQCFIGYTCYVPSRDNSLGR</sequence>
<accession>A0A6C1KA37</accession>
<proteinExistence type="predicted"/>
<dbReference type="OrthoDB" id="7870801at2"/>
<organism evidence="2 3">
    <name type="scientific">Xanthobacter autotrophicus</name>
    <dbReference type="NCBI Taxonomy" id="280"/>
    <lineage>
        <taxon>Bacteria</taxon>
        <taxon>Pseudomonadati</taxon>
        <taxon>Pseudomonadota</taxon>
        <taxon>Alphaproteobacteria</taxon>
        <taxon>Hyphomicrobiales</taxon>
        <taxon>Xanthobacteraceae</taxon>
        <taxon>Xanthobacter</taxon>
    </lineage>
</organism>
<feature type="chain" id="PRO_5025431055" evidence="1">
    <location>
        <begin position="28"/>
        <end position="104"/>
    </location>
</feature>
<evidence type="ECO:0000256" key="1">
    <source>
        <dbReference type="SAM" id="SignalP"/>
    </source>
</evidence>
<gene>
    <name evidence="2" type="ORF">FBQ73_19610</name>
</gene>
<evidence type="ECO:0000313" key="3">
    <source>
        <dbReference type="Proteomes" id="UP000305131"/>
    </source>
</evidence>
<reference evidence="2 3" key="1">
    <citation type="submission" date="2019-05" db="EMBL/GenBank/DDBJ databases">
        <authorList>
            <person name="Zhou X."/>
        </authorList>
    </citation>
    <scope>NUCLEOTIDE SEQUENCE [LARGE SCALE GENOMIC DNA]</scope>
    <source>
        <strain evidence="2 3">DSM 432</strain>
    </source>
</reference>
<dbReference type="EMBL" id="VAUP01000038">
    <property type="protein sequence ID" value="TLX41138.1"/>
    <property type="molecule type" value="Genomic_DNA"/>
</dbReference>
<dbReference type="GeneID" id="95775663"/>
<evidence type="ECO:0000313" key="2">
    <source>
        <dbReference type="EMBL" id="TLX41138.1"/>
    </source>
</evidence>
<protein>
    <submittedName>
        <fullName evidence="2">Uncharacterized protein</fullName>
    </submittedName>
</protein>
<dbReference type="RefSeq" id="WP_138401182.1">
    <property type="nucleotide sequence ID" value="NZ_JBAFVI010000003.1"/>
</dbReference>
<dbReference type="Proteomes" id="UP000305131">
    <property type="component" value="Unassembled WGS sequence"/>
</dbReference>
<feature type="signal peptide" evidence="1">
    <location>
        <begin position="1"/>
        <end position="27"/>
    </location>
</feature>
<name>A0A6C1KA37_XANAU</name>
<keyword evidence="1" id="KW-0732">Signal</keyword>
<comment type="caution">
    <text evidence="2">The sequence shown here is derived from an EMBL/GenBank/DDBJ whole genome shotgun (WGS) entry which is preliminary data.</text>
</comment>
<dbReference type="AlphaFoldDB" id="A0A6C1KA37"/>